<dbReference type="EMBL" id="VSSQ01088455">
    <property type="protein sequence ID" value="MPN35077.1"/>
    <property type="molecule type" value="Genomic_DNA"/>
</dbReference>
<accession>A0A645H7R9</accession>
<dbReference type="SUPFAM" id="SSF50475">
    <property type="entry name" value="FMN-binding split barrel"/>
    <property type="match status" value="1"/>
</dbReference>
<dbReference type="InterPro" id="IPR012349">
    <property type="entry name" value="Split_barrel_FMN-bd"/>
</dbReference>
<protein>
    <recommendedName>
        <fullName evidence="1">Pyridoxamine 5'-phosphate oxidase N-terminal domain-containing protein</fullName>
    </recommendedName>
</protein>
<name>A0A645H7R9_9ZZZZ</name>
<dbReference type="InterPro" id="IPR011576">
    <property type="entry name" value="Pyridox_Oxase_N"/>
</dbReference>
<proteinExistence type="predicted"/>
<dbReference type="AlphaFoldDB" id="A0A645H7R9"/>
<evidence type="ECO:0000259" key="1">
    <source>
        <dbReference type="Pfam" id="PF01243"/>
    </source>
</evidence>
<organism evidence="2">
    <name type="scientific">bioreactor metagenome</name>
    <dbReference type="NCBI Taxonomy" id="1076179"/>
    <lineage>
        <taxon>unclassified sequences</taxon>
        <taxon>metagenomes</taxon>
        <taxon>ecological metagenomes</taxon>
    </lineage>
</organism>
<reference evidence="2" key="1">
    <citation type="submission" date="2019-08" db="EMBL/GenBank/DDBJ databases">
        <authorList>
            <person name="Kucharzyk K."/>
            <person name="Murdoch R.W."/>
            <person name="Higgins S."/>
            <person name="Loffler F."/>
        </authorList>
    </citation>
    <scope>NUCLEOTIDE SEQUENCE</scope>
</reference>
<gene>
    <name evidence="2" type="ORF">SDC9_182571</name>
</gene>
<feature type="domain" description="Pyridoxamine 5'-phosphate oxidase N-terminal" evidence="1">
    <location>
        <begin position="42"/>
        <end position="163"/>
    </location>
</feature>
<comment type="caution">
    <text evidence="2">The sequence shown here is derived from an EMBL/GenBank/DDBJ whole genome shotgun (WGS) entry which is preliminary data.</text>
</comment>
<sequence length="180" mass="21132">MVSDNLVDYRRIPPKLSELYKYGLEVKTLSEKYILQIEEGNLKEQIEDFLSKRSVANLSTSNSENSRSTPIEYIYKDNYIYIYSEGGIKFFNLLQNNKISLSIYDSYTNFNELKGMQISGVAYIISPKSEIYDEVLKMKNINKWTLSTLLNVIKIKIKKVEFLNSDFKKLGYDINQIYYF</sequence>
<evidence type="ECO:0000313" key="2">
    <source>
        <dbReference type="EMBL" id="MPN35077.1"/>
    </source>
</evidence>
<dbReference type="Pfam" id="PF01243">
    <property type="entry name" value="PNPOx_N"/>
    <property type="match status" value="1"/>
</dbReference>
<dbReference type="Gene3D" id="2.30.110.10">
    <property type="entry name" value="Electron Transport, Fmn-binding Protein, Chain A"/>
    <property type="match status" value="1"/>
</dbReference>